<dbReference type="AlphaFoldDB" id="G3GTP9"/>
<organism evidence="1 2">
    <name type="scientific">Cricetulus griseus</name>
    <name type="common">Chinese hamster</name>
    <name type="synonym">Cricetulus barabensis griseus</name>
    <dbReference type="NCBI Taxonomy" id="10029"/>
    <lineage>
        <taxon>Eukaryota</taxon>
        <taxon>Metazoa</taxon>
        <taxon>Chordata</taxon>
        <taxon>Craniata</taxon>
        <taxon>Vertebrata</taxon>
        <taxon>Euteleostomi</taxon>
        <taxon>Mammalia</taxon>
        <taxon>Eutheria</taxon>
        <taxon>Euarchontoglires</taxon>
        <taxon>Glires</taxon>
        <taxon>Rodentia</taxon>
        <taxon>Myomorpha</taxon>
        <taxon>Muroidea</taxon>
        <taxon>Cricetidae</taxon>
        <taxon>Cricetinae</taxon>
        <taxon>Cricetulus</taxon>
    </lineage>
</organism>
<dbReference type="Proteomes" id="UP000001075">
    <property type="component" value="Unassembled WGS sequence"/>
</dbReference>
<dbReference type="InParanoid" id="G3GTP9"/>
<accession>G3GTP9</accession>
<proteinExistence type="predicted"/>
<reference evidence="2" key="1">
    <citation type="journal article" date="2011" name="Nat. Biotechnol.">
        <title>The genomic sequence of the Chinese hamster ovary (CHO)-K1 cell line.</title>
        <authorList>
            <person name="Xu X."/>
            <person name="Nagarajan H."/>
            <person name="Lewis N.E."/>
            <person name="Pan S."/>
            <person name="Cai Z."/>
            <person name="Liu X."/>
            <person name="Chen W."/>
            <person name="Xie M."/>
            <person name="Wang W."/>
            <person name="Hammond S."/>
            <person name="Andersen M.R."/>
            <person name="Neff N."/>
            <person name="Passarelli B."/>
            <person name="Koh W."/>
            <person name="Fan H.C."/>
            <person name="Wang J."/>
            <person name="Gui Y."/>
            <person name="Lee K.H."/>
            <person name="Betenbaugh M.J."/>
            <person name="Quake S.R."/>
            <person name="Famili I."/>
            <person name="Palsson B.O."/>
            <person name="Wang J."/>
        </authorList>
    </citation>
    <scope>NUCLEOTIDE SEQUENCE [LARGE SCALE GENOMIC DNA]</scope>
    <source>
        <strain evidence="2">CHO K1 cell line</strain>
    </source>
</reference>
<evidence type="ECO:0000313" key="1">
    <source>
        <dbReference type="EMBL" id="EGV94344.1"/>
    </source>
</evidence>
<gene>
    <name evidence="1" type="ORF">I79_001036</name>
</gene>
<sequence>MASSLPHPSCSAPSPILLKPTELDANRNPLQRSVLTSLPASPDPITATWAPVILLTAL</sequence>
<name>G3GTP9_CRIGR</name>
<evidence type="ECO:0000313" key="2">
    <source>
        <dbReference type="Proteomes" id="UP000001075"/>
    </source>
</evidence>
<protein>
    <submittedName>
        <fullName evidence="1">Uncharacterized protein</fullName>
    </submittedName>
</protein>
<dbReference type="EMBL" id="JH000022">
    <property type="protein sequence ID" value="EGV94344.1"/>
    <property type="molecule type" value="Genomic_DNA"/>
</dbReference>